<dbReference type="EMBL" id="JANRMS010000076">
    <property type="protein sequence ID" value="KAJ3547535.1"/>
    <property type="molecule type" value="Genomic_DNA"/>
</dbReference>
<protein>
    <submittedName>
        <fullName evidence="1">Uncharacterized protein</fullName>
    </submittedName>
</protein>
<evidence type="ECO:0000313" key="1">
    <source>
        <dbReference type="EMBL" id="KAJ3547535.1"/>
    </source>
</evidence>
<keyword evidence="2" id="KW-1185">Reference proteome</keyword>
<reference evidence="1" key="1">
    <citation type="submission" date="2022-08" db="EMBL/GenBank/DDBJ databases">
        <title>Genome Sequence of Fusarium decemcellulare.</title>
        <authorList>
            <person name="Buettner E."/>
        </authorList>
    </citation>
    <scope>NUCLEOTIDE SEQUENCE</scope>
    <source>
        <strain evidence="1">Babe19</strain>
    </source>
</reference>
<accession>A0ACC1SVT4</accession>
<organism evidence="1 2">
    <name type="scientific">Fusarium decemcellulare</name>
    <dbReference type="NCBI Taxonomy" id="57161"/>
    <lineage>
        <taxon>Eukaryota</taxon>
        <taxon>Fungi</taxon>
        <taxon>Dikarya</taxon>
        <taxon>Ascomycota</taxon>
        <taxon>Pezizomycotina</taxon>
        <taxon>Sordariomycetes</taxon>
        <taxon>Hypocreomycetidae</taxon>
        <taxon>Hypocreales</taxon>
        <taxon>Nectriaceae</taxon>
        <taxon>Fusarium</taxon>
        <taxon>Fusarium decemcellulare species complex</taxon>
    </lineage>
</organism>
<sequence>MKHLLFAFIAARCTALSIPATKPDAALTIPPNFVGFAIESAFVNNNDNDFVGNLINSIAARMSRSPVIRVGGTGGDKFKFDPAQTKDKVCEQGPCNSSNANFTLGPSFFKSYQRFKSAEVTIQAPLDNPINITNTVSFVWHAWNNLGRGRRVAAIAIGNEVEFIYDTAGSYTKAALELQASIVKNLSLSGDAARIFEIGNTASGSVRNNRNYHVDDILKAGINENDLISTTAEHWYQILPQDGDSFTDATMQDLMLNHTAITERFKRHTPGLRESHKRGIPFAINECAAVLGGGPITFSGGFGYALWSVDFNLAAMARGVSRVNNMVGQPSAKRVFWNPDSTGGEKSPGPQVRAPFPAAMFVADFISNSSSSAVAEIETGTDLTSAYAMYDAEGGKLRRVALVNLRLYNGTRTESRKAETFTLPLPDAVKKIRVRRLHADRGVAAMGFDFGGPKNNVSWAGEQWSHSIDAGNGHFLNGKIDETLLQVANGRISIDVPDSEAAMLLIE</sequence>
<evidence type="ECO:0000313" key="2">
    <source>
        <dbReference type="Proteomes" id="UP001148629"/>
    </source>
</evidence>
<gene>
    <name evidence="1" type="ORF">NM208_g1466</name>
</gene>
<proteinExistence type="predicted"/>
<dbReference type="Proteomes" id="UP001148629">
    <property type="component" value="Unassembled WGS sequence"/>
</dbReference>
<comment type="caution">
    <text evidence="1">The sequence shown here is derived from an EMBL/GenBank/DDBJ whole genome shotgun (WGS) entry which is preliminary data.</text>
</comment>
<name>A0ACC1SVT4_9HYPO</name>